<organism evidence="2">
    <name type="scientific">Siphoviridae sp. ctpyK9</name>
    <dbReference type="NCBI Taxonomy" id="2825679"/>
    <lineage>
        <taxon>Viruses</taxon>
        <taxon>Duplodnaviria</taxon>
        <taxon>Heunggongvirae</taxon>
        <taxon>Uroviricota</taxon>
        <taxon>Caudoviricetes</taxon>
    </lineage>
</organism>
<proteinExistence type="predicted"/>
<evidence type="ECO:0000256" key="1">
    <source>
        <dbReference type="SAM" id="MobiDB-lite"/>
    </source>
</evidence>
<reference evidence="2" key="1">
    <citation type="journal article" date="2021" name="Proc. Natl. Acad. Sci. U.S.A.">
        <title>A Catalog of Tens of Thousands of Viruses from Human Metagenomes Reveals Hidden Associations with Chronic Diseases.</title>
        <authorList>
            <person name="Tisza M.J."/>
            <person name="Buck C.B."/>
        </authorList>
    </citation>
    <scope>NUCLEOTIDE SEQUENCE</scope>
    <source>
        <strain evidence="2">CtpyK9</strain>
    </source>
</reference>
<feature type="region of interest" description="Disordered" evidence="1">
    <location>
        <begin position="1"/>
        <end position="22"/>
    </location>
</feature>
<protein>
    <submittedName>
        <fullName evidence="2">Terminase small subunit</fullName>
    </submittedName>
</protein>
<feature type="compositionally biased region" description="Polar residues" evidence="1">
    <location>
        <begin position="1"/>
        <end position="14"/>
    </location>
</feature>
<evidence type="ECO:0000313" key="2">
    <source>
        <dbReference type="EMBL" id="DAF97949.1"/>
    </source>
</evidence>
<dbReference type="EMBL" id="BK016139">
    <property type="protein sequence ID" value="DAF97949.1"/>
    <property type="molecule type" value="Genomic_DNA"/>
</dbReference>
<sequence length="132" mass="14362">MKSSRGGSSYNRGMTSKPPARLSASARALWSGVTERWELRPDEMRILEDACREATLVDKIEAALKSADLVTDGSTGQVRAHPLLAEVRQHRVAMTSLLARLALPDDEAEGRQVAARSEHARTAAIARWGQVG</sequence>
<name>A0A8S5UU10_9CAUD</name>
<accession>A0A8S5UU10</accession>